<comment type="subcellular location">
    <subcellularLocation>
        <location evidence="1">Mitochondrion intermembrane space</location>
    </subcellularLocation>
</comment>
<dbReference type="SUPFAM" id="SSF47072">
    <property type="entry name" value="Cysteine alpha-hairpin motif"/>
    <property type="match status" value="1"/>
</dbReference>
<evidence type="ECO:0000313" key="7">
    <source>
        <dbReference type="EMBL" id="KAH7055664.1"/>
    </source>
</evidence>
<evidence type="ECO:0000256" key="2">
    <source>
        <dbReference type="ARBA" id="ARBA00009858"/>
    </source>
</evidence>
<reference evidence="7 8" key="1">
    <citation type="journal article" date="2021" name="Nat. Commun.">
        <title>Genetic determinants of endophytism in the Arabidopsis root mycobiome.</title>
        <authorList>
            <person name="Mesny F."/>
            <person name="Miyauchi S."/>
            <person name="Thiergart T."/>
            <person name="Pickel B."/>
            <person name="Atanasova L."/>
            <person name="Karlsson M."/>
            <person name="Huettel B."/>
            <person name="Barry K.W."/>
            <person name="Haridas S."/>
            <person name="Chen C."/>
            <person name="Bauer D."/>
            <person name="Andreopoulos W."/>
            <person name="Pangilinan J."/>
            <person name="LaButti K."/>
            <person name="Riley R."/>
            <person name="Lipzen A."/>
            <person name="Clum A."/>
            <person name="Drula E."/>
            <person name="Henrissat B."/>
            <person name="Kohler A."/>
            <person name="Grigoriev I.V."/>
            <person name="Martin F.M."/>
            <person name="Hacquard S."/>
        </authorList>
    </citation>
    <scope>NUCLEOTIDE SEQUENCE [LARGE SCALE GENOMIC DNA]</scope>
    <source>
        <strain evidence="7 8">MPI-SDFR-AT-0080</strain>
    </source>
</reference>
<feature type="compositionally biased region" description="Low complexity" evidence="6">
    <location>
        <begin position="43"/>
        <end position="57"/>
    </location>
</feature>
<keyword evidence="4" id="KW-0496">Mitochondrion</keyword>
<dbReference type="PROSITE" id="PS51808">
    <property type="entry name" value="CHCH"/>
    <property type="match status" value="1"/>
</dbReference>
<feature type="region of interest" description="Disordered" evidence="6">
    <location>
        <begin position="32"/>
        <end position="61"/>
    </location>
</feature>
<gene>
    <name evidence="7" type="ORF">B0J12DRAFT_426613</name>
</gene>
<name>A0ABQ8GGR9_9PEZI</name>
<proteinExistence type="inferred from homology"/>
<dbReference type="Pfam" id="PF08991">
    <property type="entry name" value="CMC4"/>
    <property type="match status" value="1"/>
</dbReference>
<protein>
    <recommendedName>
        <fullName evidence="3">Cx9C motif-containing protein 4, mitochondrial</fullName>
    </recommendedName>
</protein>
<comment type="similarity">
    <text evidence="2">Belongs to the CMC4 family.</text>
</comment>
<dbReference type="PANTHER" id="PTHR15590:SF0">
    <property type="entry name" value="CX9C MOTIF-CONTAINING PROTEIN 4"/>
    <property type="match status" value="1"/>
</dbReference>
<sequence>MKVLEFGGVVDGKPSRRRIEVVEAPSCVTQGKRQRKAAGTVQPAASSSSACPFDPSSTEPHRTAHSGLFFLTERIRRIVAVSFIQNNDLTTDPPCHPRACAIQDCLQKSGYKEEKCQHQIDALYECCNAFYQRNGDDASCVSCPKANLLRLKMKQRSEGK</sequence>
<dbReference type="InterPro" id="IPR027179">
    <property type="entry name" value="CMC4"/>
</dbReference>
<evidence type="ECO:0000256" key="1">
    <source>
        <dbReference type="ARBA" id="ARBA00004569"/>
    </source>
</evidence>
<dbReference type="EMBL" id="JAGTJR010000008">
    <property type="protein sequence ID" value="KAH7055664.1"/>
    <property type="molecule type" value="Genomic_DNA"/>
</dbReference>
<keyword evidence="5" id="KW-1015">Disulfide bond</keyword>
<evidence type="ECO:0000256" key="3">
    <source>
        <dbReference type="ARBA" id="ARBA00019406"/>
    </source>
</evidence>
<dbReference type="PANTHER" id="PTHR15590">
    <property type="entry name" value="CX9C MOTIF-CONTAINING PROTEIN 4"/>
    <property type="match status" value="1"/>
</dbReference>
<accession>A0ABQ8GGR9</accession>
<dbReference type="InterPro" id="IPR009069">
    <property type="entry name" value="Cys_alpha_HP_mot_SF"/>
</dbReference>
<evidence type="ECO:0000256" key="6">
    <source>
        <dbReference type="SAM" id="MobiDB-lite"/>
    </source>
</evidence>
<evidence type="ECO:0000256" key="5">
    <source>
        <dbReference type="ARBA" id="ARBA00023157"/>
    </source>
</evidence>
<comment type="caution">
    <text evidence="7">The sequence shown here is derived from an EMBL/GenBank/DDBJ whole genome shotgun (WGS) entry which is preliminary data.</text>
</comment>
<keyword evidence="8" id="KW-1185">Reference proteome</keyword>
<dbReference type="Gene3D" id="1.10.287.1130">
    <property type="entry name" value="CytochromE C oxidase copper chaperone"/>
    <property type="match status" value="1"/>
</dbReference>
<evidence type="ECO:0000256" key="4">
    <source>
        <dbReference type="ARBA" id="ARBA00023128"/>
    </source>
</evidence>
<evidence type="ECO:0000313" key="8">
    <source>
        <dbReference type="Proteomes" id="UP000774617"/>
    </source>
</evidence>
<dbReference type="Proteomes" id="UP000774617">
    <property type="component" value="Unassembled WGS sequence"/>
</dbReference>
<organism evidence="7 8">
    <name type="scientific">Macrophomina phaseolina</name>
    <dbReference type="NCBI Taxonomy" id="35725"/>
    <lineage>
        <taxon>Eukaryota</taxon>
        <taxon>Fungi</taxon>
        <taxon>Dikarya</taxon>
        <taxon>Ascomycota</taxon>
        <taxon>Pezizomycotina</taxon>
        <taxon>Dothideomycetes</taxon>
        <taxon>Dothideomycetes incertae sedis</taxon>
        <taxon>Botryosphaeriales</taxon>
        <taxon>Botryosphaeriaceae</taxon>
        <taxon>Macrophomina</taxon>
    </lineage>
</organism>